<dbReference type="Proteomes" id="UP000315783">
    <property type="component" value="Unassembled WGS sequence"/>
</dbReference>
<dbReference type="AlphaFoldDB" id="A0A545V0K7"/>
<evidence type="ECO:0000313" key="1">
    <source>
        <dbReference type="EMBL" id="TQV95250.1"/>
    </source>
</evidence>
<name>A0A545V0K7_9HYPO</name>
<keyword evidence="2" id="KW-1185">Reference proteome</keyword>
<comment type="caution">
    <text evidence="1">The sequence shown here is derived from an EMBL/GenBank/DDBJ whole genome shotgun (WGS) entry which is preliminary data.</text>
</comment>
<sequence length="66" mass="7605">MLLRHWFPGCHLFTVHRLCTSSPHQSCEHSMAREQALKRSVAILIGQRLNLAVVIHKMPGITIYNR</sequence>
<accession>A0A545V0K7</accession>
<evidence type="ECO:0000313" key="2">
    <source>
        <dbReference type="Proteomes" id="UP000315783"/>
    </source>
</evidence>
<organism evidence="1 2">
    <name type="scientific">Cordyceps javanica</name>
    <dbReference type="NCBI Taxonomy" id="43265"/>
    <lineage>
        <taxon>Eukaryota</taxon>
        <taxon>Fungi</taxon>
        <taxon>Dikarya</taxon>
        <taxon>Ascomycota</taxon>
        <taxon>Pezizomycotina</taxon>
        <taxon>Sordariomycetes</taxon>
        <taxon>Hypocreomycetidae</taxon>
        <taxon>Hypocreales</taxon>
        <taxon>Cordycipitaceae</taxon>
        <taxon>Cordyceps</taxon>
    </lineage>
</organism>
<protein>
    <submittedName>
        <fullName evidence="1">Uncharacterized protein</fullName>
    </submittedName>
</protein>
<dbReference type="EMBL" id="SPUK01000008">
    <property type="protein sequence ID" value="TQV95250.1"/>
    <property type="molecule type" value="Genomic_DNA"/>
</dbReference>
<gene>
    <name evidence="1" type="ORF">IF1G_06237</name>
</gene>
<reference evidence="1 2" key="1">
    <citation type="journal article" date="2019" name="Appl. Microbiol. Biotechnol.">
        <title>Genome sequence of Isaria javanica and comparative genome analysis insights into family S53 peptidase evolution in fungal entomopathogens.</title>
        <authorList>
            <person name="Lin R."/>
            <person name="Zhang X."/>
            <person name="Xin B."/>
            <person name="Zou M."/>
            <person name="Gao Y."/>
            <person name="Qin F."/>
            <person name="Hu Q."/>
            <person name="Xie B."/>
            <person name="Cheng X."/>
        </authorList>
    </citation>
    <scope>NUCLEOTIDE SEQUENCE [LARGE SCALE GENOMIC DNA]</scope>
    <source>
        <strain evidence="1 2">IJ1G</strain>
    </source>
</reference>
<proteinExistence type="predicted"/>